<gene>
    <name evidence="1" type="ORF">OEA66_12160</name>
</gene>
<keyword evidence="2" id="KW-1185">Reference proteome</keyword>
<sequence length="211" mass="24536">MATKYDFDDFELEDLLEWLEFGDPKNVPPKVASYMLLLEKIWGMYKRMFEFPNLESIIKHLVIVDEMQRFQAKKLVNDALTYFASENQLSKKTWKELIADKMLKSFTAAIRVSKTARDFKDSVLILKEMAVVLDLDKEEIGEMEEDLMKQVQILTTDIRMFGEEPVSRNDLAAFIDGLPDVPEKIKEAAKAEVDQFPLRFLNFENNPRNGV</sequence>
<evidence type="ECO:0000313" key="2">
    <source>
        <dbReference type="Proteomes" id="UP001070176"/>
    </source>
</evidence>
<dbReference type="Proteomes" id="UP001070176">
    <property type="component" value="Unassembled WGS sequence"/>
</dbReference>
<protein>
    <submittedName>
        <fullName evidence="1">Uncharacterized protein</fullName>
    </submittedName>
</protein>
<dbReference type="RefSeq" id="WP_267281625.1">
    <property type="nucleotide sequence ID" value="NZ_JAOVZV010000014.1"/>
</dbReference>
<dbReference type="EMBL" id="JAOVZV010000014">
    <property type="protein sequence ID" value="MCX8533105.1"/>
    <property type="molecule type" value="Genomic_DNA"/>
</dbReference>
<evidence type="ECO:0000313" key="1">
    <source>
        <dbReference type="EMBL" id="MCX8533105.1"/>
    </source>
</evidence>
<accession>A0ABT3Y4N8</accession>
<organism evidence="1 2">
    <name type="scientific">Chryseobacterium luquanense</name>
    <dbReference type="NCBI Taxonomy" id="2983766"/>
    <lineage>
        <taxon>Bacteria</taxon>
        <taxon>Pseudomonadati</taxon>
        <taxon>Bacteroidota</taxon>
        <taxon>Flavobacteriia</taxon>
        <taxon>Flavobacteriales</taxon>
        <taxon>Weeksellaceae</taxon>
        <taxon>Chryseobacterium group</taxon>
        <taxon>Chryseobacterium</taxon>
    </lineage>
</organism>
<name>A0ABT3Y4N8_9FLAO</name>
<comment type="caution">
    <text evidence="1">The sequence shown here is derived from an EMBL/GenBank/DDBJ whole genome shotgun (WGS) entry which is preliminary data.</text>
</comment>
<reference evidence="1" key="1">
    <citation type="submission" date="2022-10" db="EMBL/GenBank/DDBJ databases">
        <title>Chryseobacterium sp. nov., a novel bacterial species.</title>
        <authorList>
            <person name="Cao Y."/>
        </authorList>
    </citation>
    <scope>NUCLEOTIDE SEQUENCE</scope>
    <source>
        <strain evidence="1">KC 927</strain>
    </source>
</reference>
<proteinExistence type="predicted"/>